<name>A0A383DX48_9ZZZZ</name>
<organism evidence="1">
    <name type="scientific">marine metagenome</name>
    <dbReference type="NCBI Taxonomy" id="408172"/>
    <lineage>
        <taxon>unclassified sequences</taxon>
        <taxon>metagenomes</taxon>
        <taxon>ecological metagenomes</taxon>
    </lineage>
</organism>
<feature type="non-terminal residue" evidence="1">
    <location>
        <position position="99"/>
    </location>
</feature>
<sequence length="99" mass="10867">MKKEIPQFAWAAHRQCLALGQLLAVLILGQIATAAEDELKRLPALKVDLPELTAPQIIEKAHEAAKRNGMGEAVFSFLRQATIEDLGSKGKIRKGYTKT</sequence>
<gene>
    <name evidence="1" type="ORF">METZ01_LOCUS501262</name>
</gene>
<reference evidence="1" key="1">
    <citation type="submission" date="2018-05" db="EMBL/GenBank/DDBJ databases">
        <authorList>
            <person name="Lanie J.A."/>
            <person name="Ng W.-L."/>
            <person name="Kazmierczak K.M."/>
            <person name="Andrzejewski T.M."/>
            <person name="Davidsen T.M."/>
            <person name="Wayne K.J."/>
            <person name="Tettelin H."/>
            <person name="Glass J.I."/>
            <person name="Rusch D."/>
            <person name="Podicherti R."/>
            <person name="Tsui H.-C.T."/>
            <person name="Winkler M.E."/>
        </authorList>
    </citation>
    <scope>NUCLEOTIDE SEQUENCE</scope>
</reference>
<proteinExistence type="predicted"/>
<evidence type="ECO:0000313" key="1">
    <source>
        <dbReference type="EMBL" id="SVE48408.1"/>
    </source>
</evidence>
<protein>
    <submittedName>
        <fullName evidence="1">Uncharacterized protein</fullName>
    </submittedName>
</protein>
<accession>A0A383DX48</accession>
<dbReference type="EMBL" id="UINC01220480">
    <property type="protein sequence ID" value="SVE48408.1"/>
    <property type="molecule type" value="Genomic_DNA"/>
</dbReference>
<dbReference type="AlphaFoldDB" id="A0A383DX48"/>